<proteinExistence type="predicted"/>
<evidence type="ECO:0008006" key="5">
    <source>
        <dbReference type="Google" id="ProtNLM"/>
    </source>
</evidence>
<evidence type="ECO:0000313" key="4">
    <source>
        <dbReference type="Proteomes" id="UP000499080"/>
    </source>
</evidence>
<reference evidence="3 4" key="1">
    <citation type="journal article" date="2019" name="Sci. Rep.">
        <title>Orb-weaving spider Araneus ventricosus genome elucidates the spidroin gene catalogue.</title>
        <authorList>
            <person name="Kono N."/>
            <person name="Nakamura H."/>
            <person name="Ohtoshi R."/>
            <person name="Moran D.A.P."/>
            <person name="Shinohara A."/>
            <person name="Yoshida Y."/>
            <person name="Fujiwara M."/>
            <person name="Mori M."/>
            <person name="Tomita M."/>
            <person name="Arakawa K."/>
        </authorList>
    </citation>
    <scope>NUCLEOTIDE SEQUENCE [LARGE SCALE GENOMIC DNA]</scope>
</reference>
<dbReference type="GO" id="GO:0016491">
    <property type="term" value="F:oxidoreductase activity"/>
    <property type="evidence" value="ECO:0007669"/>
    <property type="project" value="UniProtKB-KW"/>
</dbReference>
<name>A0A4Y2IVM0_ARAVE</name>
<comment type="caution">
    <text evidence="3">The sequence shown here is derived from an EMBL/GenBank/DDBJ whole genome shotgun (WGS) entry which is preliminary data.</text>
</comment>
<dbReference type="Proteomes" id="UP000499080">
    <property type="component" value="Unassembled WGS sequence"/>
</dbReference>
<dbReference type="Gene3D" id="3.40.50.720">
    <property type="entry name" value="NAD(P)-binding Rossmann-like Domain"/>
    <property type="match status" value="1"/>
</dbReference>
<dbReference type="EMBL" id="BGPR01002961">
    <property type="protein sequence ID" value="GBM81710.1"/>
    <property type="molecule type" value="Genomic_DNA"/>
</dbReference>
<dbReference type="SUPFAM" id="SSF51735">
    <property type="entry name" value="NAD(P)-binding Rossmann-fold domains"/>
    <property type="match status" value="1"/>
</dbReference>
<dbReference type="InterPro" id="IPR036291">
    <property type="entry name" value="NAD(P)-bd_dom_sf"/>
</dbReference>
<dbReference type="PANTHER" id="PTHR43544">
    <property type="entry name" value="SHORT-CHAIN DEHYDROGENASE/REDUCTASE"/>
    <property type="match status" value="1"/>
</dbReference>
<gene>
    <name evidence="3" type="ORF">AVEN_92832_1</name>
</gene>
<protein>
    <recommendedName>
        <fullName evidence="5">C-factor</fullName>
    </recommendedName>
</protein>
<keyword evidence="2" id="KW-0560">Oxidoreductase</keyword>
<dbReference type="PANTHER" id="PTHR43544:SF7">
    <property type="entry name" value="NADB-LER2"/>
    <property type="match status" value="1"/>
</dbReference>
<evidence type="ECO:0000313" key="3">
    <source>
        <dbReference type="EMBL" id="GBM81710.1"/>
    </source>
</evidence>
<dbReference type="InterPro" id="IPR051468">
    <property type="entry name" value="Fungal_SecMetab_SDRs"/>
</dbReference>
<organism evidence="3 4">
    <name type="scientific">Araneus ventricosus</name>
    <name type="common">Orbweaver spider</name>
    <name type="synonym">Epeira ventricosa</name>
    <dbReference type="NCBI Taxonomy" id="182803"/>
    <lineage>
        <taxon>Eukaryota</taxon>
        <taxon>Metazoa</taxon>
        <taxon>Ecdysozoa</taxon>
        <taxon>Arthropoda</taxon>
        <taxon>Chelicerata</taxon>
        <taxon>Arachnida</taxon>
        <taxon>Araneae</taxon>
        <taxon>Araneomorphae</taxon>
        <taxon>Entelegynae</taxon>
        <taxon>Araneoidea</taxon>
        <taxon>Araneidae</taxon>
        <taxon>Araneus</taxon>
    </lineage>
</organism>
<evidence type="ECO:0000256" key="1">
    <source>
        <dbReference type="ARBA" id="ARBA00022857"/>
    </source>
</evidence>
<dbReference type="GO" id="GO:0005737">
    <property type="term" value="C:cytoplasm"/>
    <property type="evidence" value="ECO:0007669"/>
    <property type="project" value="TreeGrafter"/>
</dbReference>
<dbReference type="OrthoDB" id="5296at2759"/>
<sequence>MIRRGGQHDLVHLKWPPRSPDLNPCDFHTLRYIKERAALNMAMRVAATNAKDKGILVTMMCPGWVKTDMGGRDRGVLEPEESIAAVINTLSTLDETHHGVFMDREGIPYPFQENPAGQSANSFLMV</sequence>
<evidence type="ECO:0000256" key="2">
    <source>
        <dbReference type="ARBA" id="ARBA00023002"/>
    </source>
</evidence>
<keyword evidence="4" id="KW-1185">Reference proteome</keyword>
<accession>A0A4Y2IVM0</accession>
<dbReference type="AlphaFoldDB" id="A0A4Y2IVM0"/>
<keyword evidence="1" id="KW-0521">NADP</keyword>